<proteinExistence type="predicted"/>
<sequence>MDKSWMNIFHFNSIVKPFVLQMVETSTTLASIPPRTSLSPAAASTLPRTCTSPVVASTPSETLTLFPQLPYSSPAPTSTSSSASSSTEMSSRPAPSSSARPLGPAPSSVLSPTASSQGVVQSCILILPTANNFNKQSDCAKVITEIMKAHFAEGHPSFGKVPYRMKNMWYTEFGRHTRRGGRRHSRTGCKGVVARGVASTLAGLGGEDGRGLRTVGIVCPTASAERTMGRYTIQPILGEELKANAGCLHIETGSPILTDE</sequence>
<protein>
    <submittedName>
        <fullName evidence="1">Uncharacterized protein</fullName>
    </submittedName>
</protein>
<accession>A0ACC0BXG0</accession>
<name>A0ACC0BXG0_CATRO</name>
<gene>
    <name evidence="1" type="ORF">M9H77_08196</name>
</gene>
<comment type="caution">
    <text evidence="1">The sequence shown here is derived from an EMBL/GenBank/DDBJ whole genome shotgun (WGS) entry which is preliminary data.</text>
</comment>
<dbReference type="Proteomes" id="UP001060085">
    <property type="component" value="Linkage Group LG02"/>
</dbReference>
<evidence type="ECO:0000313" key="1">
    <source>
        <dbReference type="EMBL" id="KAI5677246.1"/>
    </source>
</evidence>
<keyword evidence="2" id="KW-1185">Reference proteome</keyword>
<evidence type="ECO:0000313" key="2">
    <source>
        <dbReference type="Proteomes" id="UP001060085"/>
    </source>
</evidence>
<reference evidence="2" key="1">
    <citation type="journal article" date="2023" name="Nat. Plants">
        <title>Single-cell RNA sequencing provides a high-resolution roadmap for understanding the multicellular compartmentation of specialized metabolism.</title>
        <authorList>
            <person name="Sun S."/>
            <person name="Shen X."/>
            <person name="Li Y."/>
            <person name="Li Y."/>
            <person name="Wang S."/>
            <person name="Li R."/>
            <person name="Zhang H."/>
            <person name="Shen G."/>
            <person name="Guo B."/>
            <person name="Wei J."/>
            <person name="Xu J."/>
            <person name="St-Pierre B."/>
            <person name="Chen S."/>
            <person name="Sun C."/>
        </authorList>
    </citation>
    <scope>NUCLEOTIDE SEQUENCE [LARGE SCALE GENOMIC DNA]</scope>
</reference>
<dbReference type="EMBL" id="CM044702">
    <property type="protein sequence ID" value="KAI5677246.1"/>
    <property type="molecule type" value="Genomic_DNA"/>
</dbReference>
<organism evidence="1 2">
    <name type="scientific">Catharanthus roseus</name>
    <name type="common">Madagascar periwinkle</name>
    <name type="synonym">Vinca rosea</name>
    <dbReference type="NCBI Taxonomy" id="4058"/>
    <lineage>
        <taxon>Eukaryota</taxon>
        <taxon>Viridiplantae</taxon>
        <taxon>Streptophyta</taxon>
        <taxon>Embryophyta</taxon>
        <taxon>Tracheophyta</taxon>
        <taxon>Spermatophyta</taxon>
        <taxon>Magnoliopsida</taxon>
        <taxon>eudicotyledons</taxon>
        <taxon>Gunneridae</taxon>
        <taxon>Pentapetalae</taxon>
        <taxon>asterids</taxon>
        <taxon>lamiids</taxon>
        <taxon>Gentianales</taxon>
        <taxon>Apocynaceae</taxon>
        <taxon>Rauvolfioideae</taxon>
        <taxon>Vinceae</taxon>
        <taxon>Catharanthinae</taxon>
        <taxon>Catharanthus</taxon>
    </lineage>
</organism>